<keyword evidence="6" id="KW-1185">Reference proteome</keyword>
<dbReference type="PROSITE" id="PS50297">
    <property type="entry name" value="ANK_REP_REGION"/>
    <property type="match status" value="10"/>
</dbReference>
<sequence length="1280" mass="141838">MSHSDLAVALTEFRQILSSDQTAQLDSLQGYTPTADDVIHLTNDIVKENSTRKSRVFASRVQGLLSSVQQYCTIVDTYAGPNQIASLVWGSIKLALLVSSNYAEYFDKLSERVAQLSNYCPRLSEYEKLFPQALRLQQALSDFYAIVVVFCSKALKGAQEKGINRFLKSIWKSFKIEFKDIEENLSLAKDEITEELQLASEQAAHGFRRLLTAEIEDNRTARLKQVAEMHKMEDFREQQTLALHQNRARQVQKILKEDERQKIRLLRRIPNHDYAISLRQAQALRCEGTCHWILGRPEFRGWIDQTDSKHLWCYGIPGCGKTILMGYIISHLQTIFAARDDTVIIYYFFDSFDKTTLLTLTFLRCILHQVIRLETLLPYSQRRLESLFMDRIDQAEPDSSELIELFLYFFGCFKNAFLLIDGLDEADKSHQRNVIAFLKATQKLSSARILATNHPDLDMSKVLHPSQILQINPEDVKGDIEVFVQSKIDEHVQDGLSVCSNSLLDTVKHALLSGAQEMFLWVDMQFKAILDVCEEDGTPDRIPDLFANPPQKVTELYRFALLKLSKDDTKLAEIAKKIFQWAIWGERPLTIGELEEAVSITADQASWASPSIKLDPSKLCRICGNLVKYDKVNDRVLLAHHSVLSFLLSCSDIPGITSFVFEEHRAEPYLTNICLQYLSFTDFHQAVTRTSNTTNVRALNQPSRLVSSVLPTSIRPLALLDGRSSLVRRARQIDVVDLLRFQLSAQQSSRIAPSFQLFDYCKAYWHSHCHYVERQDVKGFARLEDFVRGTHLPPEWKPWSLIPDSKSLPHWNIFLWAIREGHTSIFYVWQNIIRTEEDRYWDHLWMGEGRSIFALACETSSLEQLEIILGAKRGKKHLVRPSIDESIQELVRACSLGHLAVMERLLQEIADVNAVAETEYGGRTALQAAAGEGHLAIVERLLQENADVNAAAGIESGRTALQAAAGGGHLIIVERLLQENADVNAAAGIESGRTALQAAAGGGYLAIVERLLKENADVNTAAGTEYGGRTALQAAAGGGHLAIVERLLQENADVNAAAGTEYGRRTALQAAAEGGHLAIVERLLQENADVNAAAGTEYGERTALQAAAGGGYLAIVERLLQENADVNTEYGERTALQAAAEGGYLAIVERLLQENADVNTAAGIDSGRTALQAAAEGGHLAIVERLLQENADVNAAAGIESGRTALQAAAGGGYLAIVERLLQENADVNTAAGIDSGRTALQAAAGRGHLAIVERLLKENADVNAAAGTEYGGRTALQAR</sequence>
<dbReference type="InterPro" id="IPR007111">
    <property type="entry name" value="NACHT_NTPase"/>
</dbReference>
<dbReference type="InterPro" id="IPR036770">
    <property type="entry name" value="Ankyrin_rpt-contain_sf"/>
</dbReference>
<dbReference type="SUPFAM" id="SSF48403">
    <property type="entry name" value="Ankyrin repeat"/>
    <property type="match status" value="1"/>
</dbReference>
<evidence type="ECO:0000256" key="2">
    <source>
        <dbReference type="ARBA" id="ARBA00023043"/>
    </source>
</evidence>
<feature type="repeat" description="ANK" evidence="3">
    <location>
        <begin position="991"/>
        <end position="1023"/>
    </location>
</feature>
<dbReference type="EMBL" id="KZ613813">
    <property type="protein sequence ID" value="PMD59734.1"/>
    <property type="molecule type" value="Genomic_DNA"/>
</dbReference>
<dbReference type="InterPro" id="IPR054471">
    <property type="entry name" value="GPIID_WHD"/>
</dbReference>
<evidence type="ECO:0000259" key="4">
    <source>
        <dbReference type="PROSITE" id="PS50837"/>
    </source>
</evidence>
<feature type="repeat" description="ANK" evidence="3">
    <location>
        <begin position="921"/>
        <end position="953"/>
    </location>
</feature>
<dbReference type="Pfam" id="PF12796">
    <property type="entry name" value="Ank_2"/>
    <property type="match status" value="5"/>
</dbReference>
<dbReference type="InterPro" id="IPR056125">
    <property type="entry name" value="DUF7708"/>
</dbReference>
<dbReference type="Gene3D" id="1.25.40.20">
    <property type="entry name" value="Ankyrin repeat-containing domain"/>
    <property type="match status" value="3"/>
</dbReference>
<feature type="domain" description="NACHT" evidence="4">
    <location>
        <begin position="309"/>
        <end position="456"/>
    </location>
</feature>
<dbReference type="InParanoid" id="A0A2J6T9M7"/>
<dbReference type="GeneID" id="36580677"/>
<dbReference type="PANTHER" id="PTHR24171">
    <property type="entry name" value="ANKYRIN REPEAT DOMAIN-CONTAINING PROTEIN 39-RELATED"/>
    <property type="match status" value="1"/>
</dbReference>
<feature type="repeat" description="ANK" evidence="3">
    <location>
        <begin position="1166"/>
        <end position="1198"/>
    </location>
</feature>
<dbReference type="PROSITE" id="PS50837">
    <property type="entry name" value="NACHT"/>
    <property type="match status" value="1"/>
</dbReference>
<keyword evidence="1" id="KW-0677">Repeat</keyword>
<dbReference type="InterPro" id="IPR056884">
    <property type="entry name" value="NPHP3-like_N"/>
</dbReference>
<feature type="repeat" description="ANK" evidence="3">
    <location>
        <begin position="1201"/>
        <end position="1233"/>
    </location>
</feature>
<dbReference type="Gene3D" id="3.40.50.300">
    <property type="entry name" value="P-loop containing nucleotide triphosphate hydrolases"/>
    <property type="match status" value="1"/>
</dbReference>
<dbReference type="Pfam" id="PF22939">
    <property type="entry name" value="WHD_GPIID"/>
    <property type="match status" value="1"/>
</dbReference>
<feature type="repeat" description="ANK" evidence="3">
    <location>
        <begin position="1099"/>
        <end position="1131"/>
    </location>
</feature>
<dbReference type="PROSITE" id="PS50088">
    <property type="entry name" value="ANK_REPEAT"/>
    <property type="match status" value="10"/>
</dbReference>
<dbReference type="OrthoDB" id="4062651at2759"/>
<keyword evidence="2 3" id="KW-0040">ANK repeat</keyword>
<dbReference type="SMART" id="SM00248">
    <property type="entry name" value="ANK"/>
    <property type="match status" value="12"/>
</dbReference>
<evidence type="ECO:0000256" key="3">
    <source>
        <dbReference type="PROSITE-ProRule" id="PRU00023"/>
    </source>
</evidence>
<accession>A0A2J6T9M7</accession>
<feature type="repeat" description="ANK" evidence="3">
    <location>
        <begin position="956"/>
        <end position="988"/>
    </location>
</feature>
<dbReference type="InterPro" id="IPR002110">
    <property type="entry name" value="Ankyrin_rpt"/>
</dbReference>
<feature type="repeat" description="ANK" evidence="3">
    <location>
        <begin position="1027"/>
        <end position="1059"/>
    </location>
</feature>
<feature type="repeat" description="ANK" evidence="3">
    <location>
        <begin position="1131"/>
        <end position="1163"/>
    </location>
</feature>
<name>A0A2J6T9M7_9HELO</name>
<feature type="repeat" description="ANK" evidence="3">
    <location>
        <begin position="1236"/>
        <end position="1268"/>
    </location>
</feature>
<dbReference type="RefSeq" id="XP_024736638.1">
    <property type="nucleotide sequence ID" value="XM_024872597.1"/>
</dbReference>
<protein>
    <submittedName>
        <fullName evidence="5">Ankyrin</fullName>
    </submittedName>
</protein>
<evidence type="ECO:0000256" key="1">
    <source>
        <dbReference type="ARBA" id="ARBA00022737"/>
    </source>
</evidence>
<dbReference type="InterPro" id="IPR027417">
    <property type="entry name" value="P-loop_NTPase"/>
</dbReference>
<dbReference type="Proteomes" id="UP000235371">
    <property type="component" value="Unassembled WGS sequence"/>
</dbReference>
<proteinExistence type="predicted"/>
<organism evidence="5 6">
    <name type="scientific">Hyaloscypha bicolor E</name>
    <dbReference type="NCBI Taxonomy" id="1095630"/>
    <lineage>
        <taxon>Eukaryota</taxon>
        <taxon>Fungi</taxon>
        <taxon>Dikarya</taxon>
        <taxon>Ascomycota</taxon>
        <taxon>Pezizomycotina</taxon>
        <taxon>Leotiomycetes</taxon>
        <taxon>Helotiales</taxon>
        <taxon>Hyaloscyphaceae</taxon>
        <taxon>Hyaloscypha</taxon>
        <taxon>Hyaloscypha bicolor</taxon>
    </lineage>
</organism>
<dbReference type="AlphaFoldDB" id="A0A2J6T9M7"/>
<dbReference type="Pfam" id="PF24809">
    <property type="entry name" value="DUF7708"/>
    <property type="match status" value="1"/>
</dbReference>
<dbReference type="PANTHER" id="PTHR24171:SF9">
    <property type="entry name" value="ANKYRIN REPEAT DOMAIN-CONTAINING PROTEIN 39"/>
    <property type="match status" value="1"/>
</dbReference>
<evidence type="ECO:0000313" key="6">
    <source>
        <dbReference type="Proteomes" id="UP000235371"/>
    </source>
</evidence>
<dbReference type="SUPFAM" id="SSF52540">
    <property type="entry name" value="P-loop containing nucleoside triphosphate hydrolases"/>
    <property type="match status" value="1"/>
</dbReference>
<reference evidence="5 6" key="1">
    <citation type="submission" date="2016-04" db="EMBL/GenBank/DDBJ databases">
        <title>A degradative enzymes factory behind the ericoid mycorrhizal symbiosis.</title>
        <authorList>
            <consortium name="DOE Joint Genome Institute"/>
            <person name="Martino E."/>
            <person name="Morin E."/>
            <person name="Grelet G."/>
            <person name="Kuo A."/>
            <person name="Kohler A."/>
            <person name="Daghino S."/>
            <person name="Barry K."/>
            <person name="Choi C."/>
            <person name="Cichocki N."/>
            <person name="Clum A."/>
            <person name="Copeland A."/>
            <person name="Hainaut M."/>
            <person name="Haridas S."/>
            <person name="Labutti K."/>
            <person name="Lindquist E."/>
            <person name="Lipzen A."/>
            <person name="Khouja H.-R."/>
            <person name="Murat C."/>
            <person name="Ohm R."/>
            <person name="Olson A."/>
            <person name="Spatafora J."/>
            <person name="Veneault-Fourrey C."/>
            <person name="Henrissat B."/>
            <person name="Grigoriev I."/>
            <person name="Martin F."/>
            <person name="Perotto S."/>
        </authorList>
    </citation>
    <scope>NUCLEOTIDE SEQUENCE [LARGE SCALE GENOMIC DNA]</scope>
    <source>
        <strain evidence="5 6">E</strain>
    </source>
</reference>
<dbReference type="Pfam" id="PF24883">
    <property type="entry name" value="NPHP3_N"/>
    <property type="match status" value="1"/>
</dbReference>
<gene>
    <name evidence="5" type="ORF">K444DRAFT_408847</name>
</gene>
<feature type="repeat" description="ANK" evidence="3">
    <location>
        <begin position="1063"/>
        <end position="1095"/>
    </location>
</feature>
<evidence type="ECO:0000313" key="5">
    <source>
        <dbReference type="EMBL" id="PMD59734.1"/>
    </source>
</evidence>
<dbReference type="Pfam" id="PF00023">
    <property type="entry name" value="Ank"/>
    <property type="match status" value="1"/>
</dbReference>